<gene>
    <name evidence="1" type="ORF">SAMN04487910_2268</name>
</gene>
<dbReference type="Proteomes" id="UP000198521">
    <property type="component" value="Unassembled WGS sequence"/>
</dbReference>
<dbReference type="OrthoDB" id="1434831at2"/>
<dbReference type="RefSeq" id="WP_091408343.1">
    <property type="nucleotide sequence ID" value="NZ_FOAB01000004.1"/>
</dbReference>
<evidence type="ECO:0000313" key="2">
    <source>
        <dbReference type="Proteomes" id="UP000198521"/>
    </source>
</evidence>
<sequence length="156" mass="17790">MKLILLSIFTSVFALGTIKTRSENNTDGIFITSTDPISGRTLMIEEDEYSIWVYVLNPDKQGIDFDGFLCSVVDPESITMSPKEATKNGNAPPLTTTYANKYSYIKNLKSNDIKVYWKYNRIEIKLKKETYLIMDLESKTSYSKALSKDCYYGNTL</sequence>
<reference evidence="1 2" key="1">
    <citation type="submission" date="2016-10" db="EMBL/GenBank/DDBJ databases">
        <authorList>
            <person name="de Groot N.N."/>
        </authorList>
    </citation>
    <scope>NUCLEOTIDE SEQUENCE [LARGE SCALE GENOMIC DNA]</scope>
    <source>
        <strain evidence="1 2">DSM 25232</strain>
    </source>
</reference>
<keyword evidence="2" id="KW-1185">Reference proteome</keyword>
<protein>
    <submittedName>
        <fullName evidence="1">Uncharacterized protein</fullName>
    </submittedName>
</protein>
<proteinExistence type="predicted"/>
<accession>A0A1H7PPY5</accession>
<organism evidence="1 2">
    <name type="scientific">Aquimarina amphilecti</name>
    <dbReference type="NCBI Taxonomy" id="1038014"/>
    <lineage>
        <taxon>Bacteria</taxon>
        <taxon>Pseudomonadati</taxon>
        <taxon>Bacteroidota</taxon>
        <taxon>Flavobacteriia</taxon>
        <taxon>Flavobacteriales</taxon>
        <taxon>Flavobacteriaceae</taxon>
        <taxon>Aquimarina</taxon>
    </lineage>
</organism>
<evidence type="ECO:0000313" key="1">
    <source>
        <dbReference type="EMBL" id="SEL37315.1"/>
    </source>
</evidence>
<dbReference type="EMBL" id="FOAB01000004">
    <property type="protein sequence ID" value="SEL37315.1"/>
    <property type="molecule type" value="Genomic_DNA"/>
</dbReference>
<dbReference type="AlphaFoldDB" id="A0A1H7PPY5"/>
<name>A0A1H7PPY5_AQUAM</name>